<organism evidence="1 2">
    <name type="scientific">Streblomastix strix</name>
    <dbReference type="NCBI Taxonomy" id="222440"/>
    <lineage>
        <taxon>Eukaryota</taxon>
        <taxon>Metamonada</taxon>
        <taxon>Preaxostyla</taxon>
        <taxon>Oxymonadida</taxon>
        <taxon>Streblomastigidae</taxon>
        <taxon>Streblomastix</taxon>
    </lineage>
</organism>
<dbReference type="Proteomes" id="UP000324800">
    <property type="component" value="Unassembled WGS sequence"/>
</dbReference>
<dbReference type="AlphaFoldDB" id="A0A5J4UGK9"/>
<accession>A0A5J4UGK9</accession>
<dbReference type="EMBL" id="SNRW01015986">
    <property type="protein sequence ID" value="KAA6369818.1"/>
    <property type="molecule type" value="Genomic_DNA"/>
</dbReference>
<name>A0A5J4UGK9_9EUKA</name>
<feature type="non-terminal residue" evidence="1">
    <location>
        <position position="1"/>
    </location>
</feature>
<evidence type="ECO:0000313" key="1">
    <source>
        <dbReference type="EMBL" id="KAA6369818.1"/>
    </source>
</evidence>
<reference evidence="1 2" key="1">
    <citation type="submission" date="2019-03" db="EMBL/GenBank/DDBJ databases">
        <title>Single cell metagenomics reveals metabolic interactions within the superorganism composed of flagellate Streblomastix strix and complex community of Bacteroidetes bacteria on its surface.</title>
        <authorList>
            <person name="Treitli S.C."/>
            <person name="Kolisko M."/>
            <person name="Husnik F."/>
            <person name="Keeling P."/>
            <person name="Hampl V."/>
        </authorList>
    </citation>
    <scope>NUCLEOTIDE SEQUENCE [LARGE SCALE GENOMIC DNA]</scope>
    <source>
        <strain evidence="1">ST1C</strain>
    </source>
</reference>
<evidence type="ECO:0000313" key="2">
    <source>
        <dbReference type="Proteomes" id="UP000324800"/>
    </source>
</evidence>
<gene>
    <name evidence="1" type="ORF">EZS28_034657</name>
</gene>
<comment type="caution">
    <text evidence="1">The sequence shown here is derived from an EMBL/GenBank/DDBJ whole genome shotgun (WGS) entry which is preliminary data.</text>
</comment>
<sequence length="554" mass="55691">VAAVEVFCGKGQRSVAILGDAACAGNLAAVGDVLETIEDDGSVVEDVAEDAAGGGTGVVAELQGSVADGGAAGVDVVGGENQRSFAGFGQVACAVDYAAQGLLGAGGGFKVYVAVGGVEDEGVAQGAVVVAEAEGGSGGHVDGSDAEGGVVAGNDFADTDGGAAFVGVGAGEGQVAVTFLGQAAGAGEFAAEGGIHGGFDGARCVAECPGFAVGGTGQLQGAEVDGVGSGADFIVVIDAEGAAGFEEALFDGADGGAAVVSSAARENQGARAGFGEAAVGDGAGEGRVIVIVYVELYVSSRQVQGRDGGVGVGVVGEFGGEIDEFEVLYRDDGGVPGFEVQLVVTEEGAAVDVLVCFAGCLNVYDIARTSLSTEDIPFYRSVTFDRDGVASDDTVGSSAENAPFHRSVAADLNAVTVCVRIICTNTRNIPRHLSVADVDLVSACRVFRAVALDISALNKADNRRFATDVYLVIFYGTVDRRVNTVFPDISAKPPVLQPPKMRTALAPSLAQAVFPLTMPPLEQPPQTLVVTAPFVRKTSLPETLALPLEYPPRT</sequence>
<proteinExistence type="predicted"/>
<protein>
    <submittedName>
        <fullName evidence="1">Uncharacterized protein</fullName>
    </submittedName>
</protein>